<evidence type="ECO:0000313" key="2">
    <source>
        <dbReference type="EMBL" id="KAF7508813.1"/>
    </source>
</evidence>
<dbReference type="PANTHER" id="PTHR40620">
    <property type="entry name" value="RESISTANCE PROTEIN CRD2, PUTATIVE (AFU_ORTHOLOGUE AFUA_4G04318)-RELATED"/>
    <property type="match status" value="1"/>
</dbReference>
<dbReference type="AlphaFoldDB" id="A0A8H7E5D4"/>
<name>A0A8H7E5D4_9EURO</name>
<proteinExistence type="predicted"/>
<comment type="caution">
    <text evidence="2">The sequence shown here is derived from an EMBL/GenBank/DDBJ whole genome shotgun (WGS) entry which is preliminary data.</text>
</comment>
<reference evidence="2" key="1">
    <citation type="submission" date="2020-02" db="EMBL/GenBank/DDBJ databases">
        <authorList>
            <person name="Palmer J.M."/>
        </authorList>
    </citation>
    <scope>NUCLEOTIDE SEQUENCE</scope>
    <source>
        <strain evidence="2">EPUS1.4</strain>
        <tissue evidence="2">Thallus</tissue>
    </source>
</reference>
<protein>
    <recommendedName>
        <fullName evidence="1">DUF7871 domain-containing protein</fullName>
    </recommendedName>
</protein>
<dbReference type="OrthoDB" id="4140664at2759"/>
<accession>A0A8H7E5D4</accession>
<evidence type="ECO:0000313" key="3">
    <source>
        <dbReference type="Proteomes" id="UP000606974"/>
    </source>
</evidence>
<evidence type="ECO:0000259" key="1">
    <source>
        <dbReference type="Pfam" id="PF25277"/>
    </source>
</evidence>
<dbReference type="EMBL" id="JAACFV010000049">
    <property type="protein sequence ID" value="KAF7508813.1"/>
    <property type="molecule type" value="Genomic_DNA"/>
</dbReference>
<feature type="domain" description="DUF7871" evidence="1">
    <location>
        <begin position="1"/>
        <end position="76"/>
    </location>
</feature>
<dbReference type="Proteomes" id="UP000606974">
    <property type="component" value="Unassembled WGS sequence"/>
</dbReference>
<dbReference type="PANTHER" id="PTHR40620:SF1">
    <property type="entry name" value="RESISTANCE PROTEIN CRD2, PUTATIVE (AFU_ORTHOLOGUE AFUA_4G04318)-RELATED"/>
    <property type="match status" value="1"/>
</dbReference>
<sequence length="77" mass="8073">MNCNCEKKAAENTLAGPRCSCRARPAGECTCDRAQTENQKPMGATCACGKRADGSCTCEKAPDGGILPDEIDFTTKA</sequence>
<organism evidence="2 3">
    <name type="scientific">Endocarpon pusillum</name>
    <dbReference type="NCBI Taxonomy" id="364733"/>
    <lineage>
        <taxon>Eukaryota</taxon>
        <taxon>Fungi</taxon>
        <taxon>Dikarya</taxon>
        <taxon>Ascomycota</taxon>
        <taxon>Pezizomycotina</taxon>
        <taxon>Eurotiomycetes</taxon>
        <taxon>Chaetothyriomycetidae</taxon>
        <taxon>Verrucariales</taxon>
        <taxon>Verrucariaceae</taxon>
        <taxon>Endocarpon</taxon>
    </lineage>
</organism>
<dbReference type="InterPro" id="IPR057193">
    <property type="entry name" value="DUF7871"/>
</dbReference>
<gene>
    <name evidence="2" type="ORF">GJ744_008690</name>
</gene>
<dbReference type="Pfam" id="PF25277">
    <property type="entry name" value="DUF7871"/>
    <property type="match status" value="1"/>
</dbReference>
<keyword evidence="3" id="KW-1185">Reference proteome</keyword>